<evidence type="ECO:0000256" key="1">
    <source>
        <dbReference type="ARBA" id="ARBA00004202"/>
    </source>
</evidence>
<dbReference type="EMBL" id="LHXX01000005">
    <property type="protein sequence ID" value="KXB02740.1"/>
    <property type="molecule type" value="Genomic_DNA"/>
</dbReference>
<evidence type="ECO:0000256" key="5">
    <source>
        <dbReference type="ARBA" id="ARBA00022840"/>
    </source>
</evidence>
<sequence>MISIKSLFKSWPEFSIGEINLEVEEQEYFVVLGPTGAGKTLLLELIAGFYQPERGLIKINDREVTYLPPEKREIGFVYQDYSLFPHLTVRENVSFGAKLKEEPSSARSSVRRIIKLLGISHLMDRYPRTLSGGEQQKTALARSLVLDPKVLLLDEPLSALDAPTQDRMRSELKRIHHEIGVTTLHVTHNREEASLLADRIGVMSNGRIVQIGGTEEIFRKPESEFVADFTGAENIFDGNSKVENGIARVDIGKGVEIVAVSKKEGDVKACIRPEYILVSKHSINTSGRNMFEGEISGILDQGPTVRLEIDVGQKFTVVITKKSLMDMELETGSRVFLAFKASAVHLI</sequence>
<dbReference type="Pfam" id="PF03459">
    <property type="entry name" value="TOBE"/>
    <property type="match status" value="1"/>
</dbReference>
<dbReference type="NCBIfam" id="NF040840">
    <property type="entry name" value="tungstate_WtpC"/>
    <property type="match status" value="1"/>
</dbReference>
<dbReference type="AlphaFoldDB" id="A0A133V8F1"/>
<keyword evidence="15" id="KW-1185">Reference proteome</keyword>
<evidence type="ECO:0000256" key="4">
    <source>
        <dbReference type="ARBA" id="ARBA00022741"/>
    </source>
</evidence>
<evidence type="ECO:0000313" key="14">
    <source>
        <dbReference type="EMBL" id="KXB02740.1"/>
    </source>
</evidence>
<comment type="similarity">
    <text evidence="6">Belongs to the ABC transporter superfamily. Sulfate/tungstate importer (TC 3.A.1.6) family.</text>
</comment>
<comment type="caution">
    <text evidence="14">The sequence shown here is derived from an EMBL/GenBank/DDBJ whole genome shotgun (WGS) entry which is preliminary data.</text>
</comment>
<comment type="subunit">
    <text evidence="7">The complex is composed of two ATP-binding proteins (WtpC), two transmembrane proteins (WtpB) and a solute-binding protein (WtpA).</text>
</comment>
<evidence type="ECO:0000256" key="6">
    <source>
        <dbReference type="ARBA" id="ARBA00038307"/>
    </source>
</evidence>
<evidence type="ECO:0000256" key="11">
    <source>
        <dbReference type="ARBA" id="ARBA00057369"/>
    </source>
</evidence>
<dbReference type="EC" id="7.3.2.6" evidence="8"/>
<evidence type="ECO:0000256" key="8">
    <source>
        <dbReference type="ARBA" id="ARBA00039025"/>
    </source>
</evidence>
<comment type="subcellular location">
    <subcellularLocation>
        <location evidence="1">Cell membrane</location>
        <topology evidence="1">Peripheral membrane protein</topology>
    </subcellularLocation>
</comment>
<dbReference type="SUPFAM" id="SSF50331">
    <property type="entry name" value="MOP-like"/>
    <property type="match status" value="1"/>
</dbReference>
<evidence type="ECO:0000256" key="9">
    <source>
        <dbReference type="ARBA" id="ARBA00041133"/>
    </source>
</evidence>
<dbReference type="SUPFAM" id="SSF52540">
    <property type="entry name" value="P-loop containing nucleoside triphosphate hydrolases"/>
    <property type="match status" value="1"/>
</dbReference>
<dbReference type="GO" id="GO:0015689">
    <property type="term" value="P:molybdate ion transport"/>
    <property type="evidence" value="ECO:0007669"/>
    <property type="project" value="InterPro"/>
</dbReference>
<evidence type="ECO:0000256" key="10">
    <source>
        <dbReference type="ARBA" id="ARBA00047936"/>
    </source>
</evidence>
<dbReference type="InterPro" id="IPR027417">
    <property type="entry name" value="P-loop_NTPase"/>
</dbReference>
<dbReference type="Gene3D" id="3.40.50.300">
    <property type="entry name" value="P-loop containing nucleotide triphosphate hydrolases"/>
    <property type="match status" value="1"/>
</dbReference>
<dbReference type="GO" id="GO:0016887">
    <property type="term" value="F:ATP hydrolysis activity"/>
    <property type="evidence" value="ECO:0007669"/>
    <property type="project" value="InterPro"/>
</dbReference>
<comment type="catalytic activity">
    <reaction evidence="10">
        <text>tungstate(in) + ATP + H2O = tungstate(out) + ADP + phosphate + H(+)</text>
        <dbReference type="Rhea" id="RHEA:35027"/>
        <dbReference type="ChEBI" id="CHEBI:15377"/>
        <dbReference type="ChEBI" id="CHEBI:15378"/>
        <dbReference type="ChEBI" id="CHEBI:30616"/>
        <dbReference type="ChEBI" id="CHEBI:43474"/>
        <dbReference type="ChEBI" id="CHEBI:46502"/>
        <dbReference type="ChEBI" id="CHEBI:456216"/>
        <dbReference type="EC" id="7.3.2.6"/>
    </reaction>
</comment>
<dbReference type="PROSITE" id="PS50893">
    <property type="entry name" value="ABC_TRANSPORTER_2"/>
    <property type="match status" value="1"/>
</dbReference>
<dbReference type="PANTHER" id="PTHR42781">
    <property type="entry name" value="SPERMIDINE/PUTRESCINE IMPORT ATP-BINDING PROTEIN POTA"/>
    <property type="match status" value="1"/>
</dbReference>
<dbReference type="SMART" id="SM00382">
    <property type="entry name" value="AAA"/>
    <property type="match status" value="1"/>
</dbReference>
<keyword evidence="3" id="KW-0500">Molybdenum</keyword>
<dbReference type="InterPro" id="IPR008995">
    <property type="entry name" value="Mo/tungstate-bd_C_term_dom"/>
</dbReference>
<evidence type="ECO:0000259" key="12">
    <source>
        <dbReference type="PROSITE" id="PS50893"/>
    </source>
</evidence>
<dbReference type="InterPro" id="IPR053428">
    <property type="entry name" value="Molybdate/tungstate_ABC-ATPase"/>
</dbReference>
<name>A0A133V8F1_9EURY</name>
<dbReference type="Gene3D" id="2.40.50.100">
    <property type="match status" value="1"/>
</dbReference>
<dbReference type="InterPro" id="IPR005116">
    <property type="entry name" value="Transp-assoc_OB_typ1"/>
</dbReference>
<evidence type="ECO:0000313" key="15">
    <source>
        <dbReference type="Proteomes" id="UP000070400"/>
    </source>
</evidence>
<feature type="domain" description="Mop" evidence="13">
    <location>
        <begin position="284"/>
        <end position="347"/>
    </location>
</feature>
<comment type="function">
    <text evidence="11">Part of the ABC transporter complex WtpABC involved in molybdate/tungstate import. Responsible for energy coupling to the transport system.</text>
</comment>
<proteinExistence type="inferred from homology"/>
<dbReference type="PANTHER" id="PTHR42781:SF4">
    <property type="entry name" value="SPERMIDINE_PUTRESCINE IMPORT ATP-BINDING PROTEIN POTA"/>
    <property type="match status" value="1"/>
</dbReference>
<dbReference type="Proteomes" id="UP000070400">
    <property type="component" value="Unassembled WGS sequence"/>
</dbReference>
<keyword evidence="5" id="KW-0067">ATP-binding</keyword>
<dbReference type="PROSITE" id="PS51866">
    <property type="entry name" value="MOP"/>
    <property type="match status" value="1"/>
</dbReference>
<dbReference type="Pfam" id="PF00005">
    <property type="entry name" value="ABC_tran"/>
    <property type="match status" value="1"/>
</dbReference>
<dbReference type="InterPro" id="IPR004606">
    <property type="entry name" value="Mop_domain"/>
</dbReference>
<reference evidence="14 15" key="1">
    <citation type="journal article" date="2016" name="Sci. Rep.">
        <title>Metabolic traits of an uncultured archaeal lineage -MSBL1- from brine pools of the Red Sea.</title>
        <authorList>
            <person name="Mwirichia R."/>
            <person name="Alam I."/>
            <person name="Rashid M."/>
            <person name="Vinu M."/>
            <person name="Ba-Alawi W."/>
            <person name="Anthony Kamau A."/>
            <person name="Kamanda Ngugi D."/>
            <person name="Goker M."/>
            <person name="Klenk H.P."/>
            <person name="Bajic V."/>
            <person name="Stingl U."/>
        </authorList>
    </citation>
    <scope>NUCLEOTIDE SEQUENCE [LARGE SCALE GENOMIC DNA]</scope>
    <source>
        <strain evidence="14">SCGC-AAA261D19</strain>
    </source>
</reference>
<dbReference type="InterPro" id="IPR003593">
    <property type="entry name" value="AAA+_ATPase"/>
</dbReference>
<evidence type="ECO:0000256" key="2">
    <source>
        <dbReference type="ARBA" id="ARBA00022448"/>
    </source>
</evidence>
<dbReference type="GO" id="GO:0005886">
    <property type="term" value="C:plasma membrane"/>
    <property type="evidence" value="ECO:0007669"/>
    <property type="project" value="UniProtKB-SubCell"/>
</dbReference>
<dbReference type="InterPro" id="IPR003439">
    <property type="entry name" value="ABC_transporter-like_ATP-bd"/>
</dbReference>
<keyword evidence="4" id="KW-0547">Nucleotide-binding</keyword>
<protein>
    <recommendedName>
        <fullName evidence="9">Molybdate/tungstate import ATP-binding protein WtpC</fullName>
        <ecNumber evidence="8">7.3.2.6</ecNumber>
    </recommendedName>
</protein>
<evidence type="ECO:0000256" key="3">
    <source>
        <dbReference type="ARBA" id="ARBA00022505"/>
    </source>
</evidence>
<dbReference type="GO" id="GO:0005524">
    <property type="term" value="F:ATP binding"/>
    <property type="evidence" value="ECO:0007669"/>
    <property type="project" value="UniProtKB-KW"/>
</dbReference>
<evidence type="ECO:0000256" key="7">
    <source>
        <dbReference type="ARBA" id="ARBA00038781"/>
    </source>
</evidence>
<accession>A0A133V8F1</accession>
<dbReference type="FunFam" id="3.40.50.300:FF:000425">
    <property type="entry name" value="Probable ABC transporter, ATP-binding subunit"/>
    <property type="match status" value="1"/>
</dbReference>
<dbReference type="InterPro" id="IPR050093">
    <property type="entry name" value="ABC_SmlMolc_Importer"/>
</dbReference>
<feature type="domain" description="ABC transporter" evidence="12">
    <location>
        <begin position="2"/>
        <end position="230"/>
    </location>
</feature>
<organism evidence="14 15">
    <name type="scientific">candidate division MSBL1 archaeon SCGC-AAA261D19</name>
    <dbReference type="NCBI Taxonomy" id="1698273"/>
    <lineage>
        <taxon>Archaea</taxon>
        <taxon>Methanobacteriati</taxon>
        <taxon>Methanobacteriota</taxon>
        <taxon>candidate division MSBL1</taxon>
    </lineage>
</organism>
<evidence type="ECO:0000259" key="13">
    <source>
        <dbReference type="PROSITE" id="PS51866"/>
    </source>
</evidence>
<dbReference type="GO" id="GO:1901238">
    <property type="term" value="F:ABC-type tungstate transporter activity"/>
    <property type="evidence" value="ECO:0007669"/>
    <property type="project" value="UniProtKB-EC"/>
</dbReference>
<keyword evidence="2" id="KW-0813">Transport</keyword>
<gene>
    <name evidence="14" type="ORF">AKJ43_00745</name>
</gene>